<accession>A0AAX6GT93</accession>
<dbReference type="PANTHER" id="PTHR37076">
    <property type="entry name" value="HISTONE-LYSINE N-METHYLTRANSFERASE, H3 LYSINE-79 SPECIFIC-LIKE-RELATED"/>
    <property type="match status" value="1"/>
</dbReference>
<evidence type="ECO:0000313" key="3">
    <source>
        <dbReference type="Proteomes" id="UP001140949"/>
    </source>
</evidence>
<gene>
    <name evidence="2" type="ORF">M6B38_348200</name>
</gene>
<keyword evidence="3" id="KW-1185">Reference proteome</keyword>
<dbReference type="AlphaFoldDB" id="A0AAX6GT93"/>
<keyword evidence="2" id="KW-0418">Kinase</keyword>
<protein>
    <submittedName>
        <fullName evidence="2">Proline-rich receptor-like protein kinase PERK2</fullName>
    </submittedName>
</protein>
<dbReference type="EMBL" id="JANAVB010016600">
    <property type="protein sequence ID" value="KAJ6831557.1"/>
    <property type="molecule type" value="Genomic_DNA"/>
</dbReference>
<dbReference type="Proteomes" id="UP001140949">
    <property type="component" value="Unassembled WGS sequence"/>
</dbReference>
<feature type="compositionally biased region" description="Basic residues" evidence="1">
    <location>
        <begin position="93"/>
        <end position="102"/>
    </location>
</feature>
<name>A0AAX6GT93_IRIPA</name>
<keyword evidence="2" id="KW-0675">Receptor</keyword>
<evidence type="ECO:0000313" key="2">
    <source>
        <dbReference type="EMBL" id="KAJ6831557.1"/>
    </source>
</evidence>
<reference evidence="2" key="1">
    <citation type="journal article" date="2023" name="GigaByte">
        <title>Genome assembly of the bearded iris, Iris pallida Lam.</title>
        <authorList>
            <person name="Bruccoleri R.E."/>
            <person name="Oakeley E.J."/>
            <person name="Faust A.M.E."/>
            <person name="Altorfer M."/>
            <person name="Dessus-Babus S."/>
            <person name="Burckhardt D."/>
            <person name="Oertli M."/>
            <person name="Naumann U."/>
            <person name="Petersen F."/>
            <person name="Wong J."/>
        </authorList>
    </citation>
    <scope>NUCLEOTIDE SEQUENCE</scope>
    <source>
        <strain evidence="2">GSM-AAB239-AS_SAM_17_03QT</strain>
    </source>
</reference>
<organism evidence="2 3">
    <name type="scientific">Iris pallida</name>
    <name type="common">Sweet iris</name>
    <dbReference type="NCBI Taxonomy" id="29817"/>
    <lineage>
        <taxon>Eukaryota</taxon>
        <taxon>Viridiplantae</taxon>
        <taxon>Streptophyta</taxon>
        <taxon>Embryophyta</taxon>
        <taxon>Tracheophyta</taxon>
        <taxon>Spermatophyta</taxon>
        <taxon>Magnoliopsida</taxon>
        <taxon>Liliopsida</taxon>
        <taxon>Asparagales</taxon>
        <taxon>Iridaceae</taxon>
        <taxon>Iridoideae</taxon>
        <taxon>Irideae</taxon>
        <taxon>Iris</taxon>
    </lineage>
</organism>
<feature type="region of interest" description="Disordered" evidence="1">
    <location>
        <begin position="74"/>
        <end position="120"/>
    </location>
</feature>
<evidence type="ECO:0000256" key="1">
    <source>
        <dbReference type="SAM" id="MobiDB-lite"/>
    </source>
</evidence>
<keyword evidence="2" id="KW-0808">Transferase</keyword>
<dbReference type="PANTHER" id="PTHR37076:SF4">
    <property type="entry name" value="HISTONE-LYSINE N-METHYLTRANSFERASE, H3 LYSINE-79 SPECIFIC-LIKE"/>
    <property type="match status" value="1"/>
</dbReference>
<dbReference type="GO" id="GO:0016301">
    <property type="term" value="F:kinase activity"/>
    <property type="evidence" value="ECO:0007669"/>
    <property type="project" value="UniProtKB-KW"/>
</dbReference>
<feature type="compositionally biased region" description="Basic and acidic residues" evidence="1">
    <location>
        <begin position="103"/>
        <end position="120"/>
    </location>
</feature>
<sequence>MRHQYLLVKQKLISASASSSAGPDWSAGVSIWPNFLHYRHVFGDHPLPNKPIEEGEGEELVDENENLGLELGFDEKEEEGNGFDTPPPLPARRTIKKKKKKRRDLEEREWEERTKRRREEWRRRVEGMLTQHRADMAEIQARVVAEQQAVISQLLGVVSHLAAAGAGSGIGADCRNQGTVVPGESRVEDQQLIMDNG</sequence>
<reference evidence="2" key="2">
    <citation type="submission" date="2023-04" db="EMBL/GenBank/DDBJ databases">
        <authorList>
            <person name="Bruccoleri R.E."/>
            <person name="Oakeley E.J."/>
            <person name="Faust A.-M."/>
            <person name="Dessus-Babus S."/>
            <person name="Altorfer M."/>
            <person name="Burckhardt D."/>
            <person name="Oertli M."/>
            <person name="Naumann U."/>
            <person name="Petersen F."/>
            <person name="Wong J."/>
        </authorList>
    </citation>
    <scope>NUCLEOTIDE SEQUENCE</scope>
    <source>
        <strain evidence="2">GSM-AAB239-AS_SAM_17_03QT</strain>
        <tissue evidence="2">Leaf</tissue>
    </source>
</reference>
<proteinExistence type="predicted"/>
<comment type="caution">
    <text evidence="2">The sequence shown here is derived from an EMBL/GenBank/DDBJ whole genome shotgun (WGS) entry which is preliminary data.</text>
</comment>